<proteinExistence type="predicted"/>
<evidence type="ECO:0000256" key="1">
    <source>
        <dbReference type="SAM" id="Phobius"/>
    </source>
</evidence>
<keyword evidence="1" id="KW-0472">Membrane</keyword>
<keyword evidence="1" id="KW-1133">Transmembrane helix</keyword>
<sequence length="154" mass="16418">MGMVVGMSVVVTVRMVAVRMRVLAMIVVVRMVMVVMTGCGHDGLEYLVGFLVGDFVALEHLPDGEVVLDEQVAFRELCGEMQVAHLPCSMGGFLRIGISHLEDWFGLLVDDVTLLIGGVKDVAVTKGNGEVEAEFSSVVGLAAPATLGQYATLH</sequence>
<organism evidence="2">
    <name type="scientific">marine metagenome</name>
    <dbReference type="NCBI Taxonomy" id="408172"/>
    <lineage>
        <taxon>unclassified sequences</taxon>
        <taxon>metagenomes</taxon>
        <taxon>ecological metagenomes</taxon>
    </lineage>
</organism>
<evidence type="ECO:0000313" key="2">
    <source>
        <dbReference type="EMBL" id="SVD29117.1"/>
    </source>
</evidence>
<dbReference type="AlphaFoldDB" id="A0A382U575"/>
<protein>
    <submittedName>
        <fullName evidence="2">Uncharacterized protein</fullName>
    </submittedName>
</protein>
<feature type="non-terminal residue" evidence="2">
    <location>
        <position position="154"/>
    </location>
</feature>
<keyword evidence="1" id="KW-0812">Transmembrane</keyword>
<dbReference type="EMBL" id="UINC01141405">
    <property type="protein sequence ID" value="SVD29117.1"/>
    <property type="molecule type" value="Genomic_DNA"/>
</dbReference>
<accession>A0A382U575</accession>
<reference evidence="2" key="1">
    <citation type="submission" date="2018-05" db="EMBL/GenBank/DDBJ databases">
        <authorList>
            <person name="Lanie J.A."/>
            <person name="Ng W.-L."/>
            <person name="Kazmierczak K.M."/>
            <person name="Andrzejewski T.M."/>
            <person name="Davidsen T.M."/>
            <person name="Wayne K.J."/>
            <person name="Tettelin H."/>
            <person name="Glass J.I."/>
            <person name="Rusch D."/>
            <person name="Podicherti R."/>
            <person name="Tsui H.-C.T."/>
            <person name="Winkler M.E."/>
        </authorList>
    </citation>
    <scope>NUCLEOTIDE SEQUENCE</scope>
</reference>
<dbReference type="AntiFam" id="ANF00221">
    <property type="entry name" value="Shadow ORF (opposite ureE)"/>
</dbReference>
<gene>
    <name evidence="2" type="ORF">METZ01_LOCUS381971</name>
</gene>
<feature type="transmembrane region" description="Helical" evidence="1">
    <location>
        <begin position="20"/>
        <end position="39"/>
    </location>
</feature>
<name>A0A382U575_9ZZZZ</name>